<dbReference type="EMBL" id="CP074133">
    <property type="protein sequence ID" value="QUX23794.1"/>
    <property type="molecule type" value="Genomic_DNA"/>
</dbReference>
<gene>
    <name evidence="2" type="ORF">KGD84_05530</name>
</gene>
<keyword evidence="3" id="KW-1185">Reference proteome</keyword>
<dbReference type="InterPro" id="IPR018656">
    <property type="entry name" value="DUF2087"/>
</dbReference>
<name>A0ABX8BNH8_9ACTN</name>
<evidence type="ECO:0000313" key="2">
    <source>
        <dbReference type="EMBL" id="QUX23794.1"/>
    </source>
</evidence>
<sequence>MLTGKEPARARITAIPVRRPERLAVLDRVARAFEPGVRYTESQVNDVIGGFSADVPALRRGLVDEGFLEHDRVHYWRCGGTVDL</sequence>
<proteinExistence type="predicted"/>
<dbReference type="Proteomes" id="UP000676079">
    <property type="component" value="Chromosome"/>
</dbReference>
<protein>
    <submittedName>
        <fullName evidence="2">DUF2087 domain-containing protein</fullName>
    </submittedName>
</protein>
<organism evidence="2 3">
    <name type="scientific">Nocardiopsis changdeensis</name>
    <dbReference type="NCBI Taxonomy" id="2831969"/>
    <lineage>
        <taxon>Bacteria</taxon>
        <taxon>Bacillati</taxon>
        <taxon>Actinomycetota</taxon>
        <taxon>Actinomycetes</taxon>
        <taxon>Streptosporangiales</taxon>
        <taxon>Nocardiopsidaceae</taxon>
        <taxon>Nocardiopsis</taxon>
    </lineage>
</organism>
<feature type="domain" description="DUF2087" evidence="1">
    <location>
        <begin position="11"/>
        <end position="77"/>
    </location>
</feature>
<evidence type="ECO:0000313" key="3">
    <source>
        <dbReference type="Proteomes" id="UP000676079"/>
    </source>
</evidence>
<dbReference type="Pfam" id="PF09860">
    <property type="entry name" value="DUF2087"/>
    <property type="match status" value="1"/>
</dbReference>
<reference evidence="2 3" key="1">
    <citation type="submission" date="2021-05" db="EMBL/GenBank/DDBJ databases">
        <title>Direct Submission.</title>
        <authorList>
            <person name="Li K."/>
            <person name="Gao J."/>
        </authorList>
    </citation>
    <scope>NUCLEOTIDE SEQUENCE [LARGE SCALE GENOMIC DNA]</scope>
    <source>
        <strain evidence="2 3">Mg02</strain>
    </source>
</reference>
<evidence type="ECO:0000259" key="1">
    <source>
        <dbReference type="Pfam" id="PF09860"/>
    </source>
</evidence>
<accession>A0ABX8BNH8</accession>